<evidence type="ECO:0000313" key="4">
    <source>
        <dbReference type="Proteomes" id="UP000692816"/>
    </source>
</evidence>
<feature type="transmembrane region" description="Helical" evidence="1">
    <location>
        <begin position="56"/>
        <end position="75"/>
    </location>
</feature>
<feature type="transmembrane region" description="Helical" evidence="1">
    <location>
        <begin position="21"/>
        <end position="44"/>
    </location>
</feature>
<comment type="caution">
    <text evidence="3">The sequence shown here is derived from an EMBL/GenBank/DDBJ whole genome shotgun (WGS) entry which is preliminary data.</text>
</comment>
<dbReference type="RefSeq" id="WP_176528906.1">
    <property type="nucleotide sequence ID" value="NZ_CP088022.1"/>
</dbReference>
<evidence type="ECO:0000313" key="3">
    <source>
        <dbReference type="EMBL" id="NVL04712.1"/>
    </source>
</evidence>
<dbReference type="EMBL" id="JAGEPA010000001">
    <property type="protein sequence ID" value="MBO1432378.1"/>
    <property type="molecule type" value="Genomic_DNA"/>
</dbReference>
<reference evidence="3" key="1">
    <citation type="submission" date="2020-06" db="EMBL/GenBank/DDBJ databases">
        <title>Whole Genome Sequence of Bradyrhizobium sp. Strain 66S1MB.</title>
        <authorList>
            <person name="Bromfield E."/>
            <person name="Cloutier S."/>
        </authorList>
    </citation>
    <scope>NUCLEOTIDE SEQUENCE</scope>
    <source>
        <strain evidence="3">66S1MB</strain>
    </source>
</reference>
<keyword evidence="1" id="KW-1133">Transmembrane helix</keyword>
<keyword evidence="4" id="KW-1185">Reference proteome</keyword>
<accession>A0A939LG66</accession>
<evidence type="ECO:0000313" key="2">
    <source>
        <dbReference type="EMBL" id="MBO1432378.1"/>
    </source>
</evidence>
<sequence length="149" mass="15454">MLQRLIDDVKQSTGSALRLTSLAAAAAIALFITIAFLCAAAFVYVLQHYGPVEACLSGAAVFLVVTLIAIAVYMARKREMRLRAEKAAKAAKSAAATMLADPALIATGLQIVRAIGVKRLIPILAVGGLALGLMASRSAAGSSEPDEEE</sequence>
<dbReference type="Proteomes" id="UP000692816">
    <property type="component" value="Unassembled WGS sequence"/>
</dbReference>
<dbReference type="AlphaFoldDB" id="A0A939LG66"/>
<evidence type="ECO:0000256" key="1">
    <source>
        <dbReference type="SAM" id="Phobius"/>
    </source>
</evidence>
<name>A0A939LG66_9BRAD</name>
<organism evidence="3">
    <name type="scientific">Bradyrhizobium quebecense</name>
    <dbReference type="NCBI Taxonomy" id="2748629"/>
    <lineage>
        <taxon>Bacteria</taxon>
        <taxon>Pseudomonadati</taxon>
        <taxon>Pseudomonadota</taxon>
        <taxon>Alphaproteobacteria</taxon>
        <taxon>Hyphomicrobiales</taxon>
        <taxon>Nitrobacteraceae</taxon>
        <taxon>Bradyrhizobium</taxon>
    </lineage>
</organism>
<reference evidence="2" key="2">
    <citation type="journal article" date="2021" name="Int. J. Syst. Evol. Microbiol.">
        <title>Bradyrhizobium septentrionale sp. nov. (sv. septentrionale) and Bradyrhizobium quebecense sp. nov. (sv. septentrionale) associated with legumes native to Canada possess rearranged symbiosis genes and numerous insertion sequences.</title>
        <authorList>
            <person name="Bromfield E.S.P."/>
            <person name="Cloutier S."/>
        </authorList>
    </citation>
    <scope>NUCLEOTIDE SEQUENCE</scope>
    <source>
        <strain evidence="2">12S5</strain>
    </source>
</reference>
<keyword evidence="1" id="KW-0812">Transmembrane</keyword>
<protein>
    <submittedName>
        <fullName evidence="3">Uncharacterized protein</fullName>
    </submittedName>
</protein>
<gene>
    <name evidence="3" type="ORF">HU230_02910</name>
    <name evidence="2" type="ORF">J4P68_23365</name>
</gene>
<dbReference type="EMBL" id="JABWSX010000001">
    <property type="protein sequence ID" value="NVL04712.1"/>
    <property type="molecule type" value="Genomic_DNA"/>
</dbReference>
<keyword evidence="1" id="KW-0472">Membrane</keyword>
<proteinExistence type="predicted"/>